<evidence type="ECO:0000256" key="3">
    <source>
        <dbReference type="ARBA" id="ARBA00022741"/>
    </source>
</evidence>
<dbReference type="PANTHER" id="PTHR14030">
    <property type="entry name" value="MITOTIC CHECKPOINT SERINE/THREONINE-PROTEIN KINASE BUB1"/>
    <property type="match status" value="1"/>
</dbReference>
<evidence type="ECO:0000256" key="1">
    <source>
        <dbReference type="ARBA" id="ARBA00004629"/>
    </source>
</evidence>
<protein>
    <submittedName>
        <fullName evidence="12">Mitotic checkpoint serine/threonine-protein kinase BUB1</fullName>
    </submittedName>
</protein>
<dbReference type="GO" id="GO:0005634">
    <property type="term" value="C:nucleus"/>
    <property type="evidence" value="ECO:0007669"/>
    <property type="project" value="TreeGrafter"/>
</dbReference>
<dbReference type="InterPro" id="IPR017441">
    <property type="entry name" value="Protein_kinase_ATP_BS"/>
</dbReference>
<dbReference type="GO" id="GO:0051754">
    <property type="term" value="P:meiotic sister chromatid cohesion, centromeric"/>
    <property type="evidence" value="ECO:0007669"/>
    <property type="project" value="TreeGrafter"/>
</dbReference>
<dbReference type="GO" id="GO:0004672">
    <property type="term" value="F:protein kinase activity"/>
    <property type="evidence" value="ECO:0007669"/>
    <property type="project" value="InterPro"/>
</dbReference>
<dbReference type="SUPFAM" id="SSF56112">
    <property type="entry name" value="Protein kinase-like (PK-like)"/>
    <property type="match status" value="1"/>
</dbReference>
<feature type="domain" description="BUB1 N-terminal" evidence="11">
    <location>
        <begin position="10"/>
        <end position="164"/>
    </location>
</feature>
<keyword evidence="13" id="KW-1185">Reference proteome</keyword>
<dbReference type="AlphaFoldDB" id="A0A8C7KNA4"/>
<dbReference type="GO" id="GO:0005524">
    <property type="term" value="F:ATP binding"/>
    <property type="evidence" value="ECO:0007669"/>
    <property type="project" value="UniProtKB-UniRule"/>
</dbReference>
<dbReference type="GO" id="GO:0000776">
    <property type="term" value="C:kinetochore"/>
    <property type="evidence" value="ECO:0007669"/>
    <property type="project" value="UniProtKB-KW"/>
</dbReference>
<keyword evidence="8" id="KW-0175">Coiled coil</keyword>
<dbReference type="PROSITE" id="PS00107">
    <property type="entry name" value="PROTEIN_KINASE_ATP"/>
    <property type="match status" value="1"/>
</dbReference>
<feature type="compositionally biased region" description="Polar residues" evidence="9">
    <location>
        <begin position="318"/>
        <end position="331"/>
    </location>
</feature>
<dbReference type="Pfam" id="PF00069">
    <property type="entry name" value="Pkinase"/>
    <property type="match status" value="1"/>
</dbReference>
<dbReference type="InterPro" id="IPR011009">
    <property type="entry name" value="Kinase-like_dom_sf"/>
</dbReference>
<dbReference type="SMART" id="SM00220">
    <property type="entry name" value="S_TKc"/>
    <property type="match status" value="1"/>
</dbReference>
<evidence type="ECO:0000256" key="7">
    <source>
        <dbReference type="PROSITE-ProRule" id="PRU10141"/>
    </source>
</evidence>
<evidence type="ECO:0000313" key="12">
    <source>
        <dbReference type="Ensembl" id="ENSOKIP00005104995.1"/>
    </source>
</evidence>
<reference evidence="12" key="1">
    <citation type="submission" date="2025-08" db="UniProtKB">
        <authorList>
            <consortium name="Ensembl"/>
        </authorList>
    </citation>
    <scope>IDENTIFICATION</scope>
</reference>
<gene>
    <name evidence="12" type="primary">LOC109866563</name>
</gene>
<organism evidence="12 13">
    <name type="scientific">Oncorhynchus kisutch</name>
    <name type="common">Coho salmon</name>
    <name type="synonym">Salmo kisutch</name>
    <dbReference type="NCBI Taxonomy" id="8019"/>
    <lineage>
        <taxon>Eukaryota</taxon>
        <taxon>Metazoa</taxon>
        <taxon>Chordata</taxon>
        <taxon>Craniata</taxon>
        <taxon>Vertebrata</taxon>
        <taxon>Euteleostomi</taxon>
        <taxon>Actinopterygii</taxon>
        <taxon>Neopterygii</taxon>
        <taxon>Teleostei</taxon>
        <taxon>Protacanthopterygii</taxon>
        <taxon>Salmoniformes</taxon>
        <taxon>Salmonidae</taxon>
        <taxon>Salmoninae</taxon>
        <taxon>Oncorhynchus</taxon>
    </lineage>
</organism>
<accession>A0A8C7KNA4</accession>
<dbReference type="GO" id="GO:0007094">
    <property type="term" value="P:mitotic spindle assembly checkpoint signaling"/>
    <property type="evidence" value="ECO:0007669"/>
    <property type="project" value="InterPro"/>
</dbReference>
<feature type="region of interest" description="Disordered" evidence="9">
    <location>
        <begin position="318"/>
        <end position="374"/>
    </location>
</feature>
<dbReference type="Ensembl" id="ENSOKIT00005112544.1">
    <property type="protein sequence ID" value="ENSOKIP00005104995.1"/>
    <property type="gene ID" value="ENSOKIG00005046159.1"/>
</dbReference>
<evidence type="ECO:0000259" key="11">
    <source>
        <dbReference type="PROSITE" id="PS51489"/>
    </source>
</evidence>
<name>A0A8C7KNA4_ONCKI</name>
<dbReference type="SMART" id="SM00777">
    <property type="entry name" value="Mad3_BUB1_I"/>
    <property type="match status" value="1"/>
</dbReference>
<evidence type="ECO:0000256" key="4">
    <source>
        <dbReference type="ARBA" id="ARBA00022838"/>
    </source>
</evidence>
<feature type="binding site" evidence="7">
    <location>
        <position position="952"/>
    </location>
    <ligand>
        <name>ATP</name>
        <dbReference type="ChEBI" id="CHEBI:30616"/>
    </ligand>
</feature>
<dbReference type="InterPro" id="IPR008271">
    <property type="entry name" value="Ser/Thr_kinase_AS"/>
</dbReference>
<dbReference type="InterPro" id="IPR015661">
    <property type="entry name" value="Bub1/Mad3"/>
</dbReference>
<evidence type="ECO:0000259" key="10">
    <source>
        <dbReference type="PROSITE" id="PS50011"/>
    </source>
</evidence>
<proteinExistence type="predicted"/>
<dbReference type="InterPro" id="IPR000719">
    <property type="entry name" value="Prot_kinase_dom"/>
</dbReference>
<dbReference type="InterPro" id="IPR013212">
    <property type="entry name" value="Mad3/Bub1_I"/>
</dbReference>
<dbReference type="Gene3D" id="6.10.130.20">
    <property type="match status" value="1"/>
</dbReference>
<evidence type="ECO:0000256" key="6">
    <source>
        <dbReference type="ARBA" id="ARBA00023328"/>
    </source>
</evidence>
<keyword evidence="2" id="KW-0158">Chromosome</keyword>
<dbReference type="Gene3D" id="1.10.510.10">
    <property type="entry name" value="Transferase(Phosphotransferase) domain 1"/>
    <property type="match status" value="1"/>
</dbReference>
<keyword evidence="6" id="KW-0137">Centromere</keyword>
<evidence type="ECO:0000256" key="5">
    <source>
        <dbReference type="ARBA" id="ARBA00022840"/>
    </source>
</evidence>
<keyword evidence="5 7" id="KW-0067">ATP-binding</keyword>
<dbReference type="PROSITE" id="PS00108">
    <property type="entry name" value="PROTEIN_KINASE_ST"/>
    <property type="match status" value="1"/>
</dbReference>
<dbReference type="PANTHER" id="PTHR14030:SF26">
    <property type="entry name" value="MITOTIC CHECKPOINT SERINE_THREONINE-PROTEIN KINASE BUB1"/>
    <property type="match status" value="1"/>
</dbReference>
<keyword evidence="3 7" id="KW-0547">Nucleotide-binding</keyword>
<dbReference type="Proteomes" id="UP000694557">
    <property type="component" value="Unassembled WGS sequence"/>
</dbReference>
<dbReference type="PROSITE" id="PS51489">
    <property type="entry name" value="BUB1_N"/>
    <property type="match status" value="1"/>
</dbReference>
<dbReference type="Gene3D" id="1.25.40.430">
    <property type="match status" value="1"/>
</dbReference>
<reference evidence="12" key="2">
    <citation type="submission" date="2025-09" db="UniProtKB">
        <authorList>
            <consortium name="Ensembl"/>
        </authorList>
    </citation>
    <scope>IDENTIFICATION</scope>
</reference>
<dbReference type="PROSITE" id="PS50011">
    <property type="entry name" value="PROTEIN_KINASE_DOM"/>
    <property type="match status" value="1"/>
</dbReference>
<comment type="subcellular location">
    <subcellularLocation>
        <location evidence="1">Chromosome</location>
        <location evidence="1">Centromere</location>
        <location evidence="1">Kinetochore</location>
    </subcellularLocation>
</comment>
<evidence type="ECO:0000256" key="2">
    <source>
        <dbReference type="ARBA" id="ARBA00022454"/>
    </source>
</evidence>
<evidence type="ECO:0000256" key="8">
    <source>
        <dbReference type="SAM" id="Coils"/>
    </source>
</evidence>
<dbReference type="Pfam" id="PF08311">
    <property type="entry name" value="Mad3_BUB1_I"/>
    <property type="match status" value="1"/>
</dbReference>
<keyword evidence="4" id="KW-0995">Kinetochore</keyword>
<feature type="region of interest" description="Disordered" evidence="9">
    <location>
        <begin position="652"/>
        <end position="681"/>
    </location>
</feature>
<feature type="coiled-coil region" evidence="8">
    <location>
        <begin position="250"/>
        <end position="286"/>
    </location>
</feature>
<dbReference type="GeneTree" id="ENSGT00940000157865"/>
<evidence type="ECO:0000313" key="13">
    <source>
        <dbReference type="Proteomes" id="UP000694557"/>
    </source>
</evidence>
<sequence>MNVGSHLQCFEESLRNYTGDDPLDPWDRFIEYLEKRLPAEDAKGMSLVLDRLVQRFLQEERYSNDIRYVNYCIKCASYYDEPIKLYSHIYSKGIGTRAAVLYVAWAQQFEQQGLLQQADAVYQRAMENQAEPADTVLQQYRRFQTSSSRGGTGASEDVRNPLQTSHLVNQLQSHREPGPQYKDPEGLSQFPADRTVRIISRSENVVVNKPNQGLAVNLQTVSMYHTEDLICEGSELCFEEVRARRYFVRCKQVEKQREFVERQRLAREQEEEVIRMNQLLEELESNLGVSSTVQGSSAIAPPVQASCTPAAGLNPGFLQQSFRHPPLSNNLGIKPTPGLRLNSGQDPRKGTVEEENTSHSCSFHLPKAPMGDLRQCTEAPKSSAVAPQAYSLQASLVQPQAGQNPKPIGLSFGSAPQQPAAYESDLQHGGDPLQDVQSQLGGSVNYLSSSFQQHNGRDSHEVSVSEATESEVKLDVSQGGTGNLSHITPNTSLGLVQATPSRVLPSPTVNTREALDAIMDMFQAPTLMQEEQFPSMSMLQAEKSFDAAYQRMGGASLFSKPPNAVPFAIFQDENENKENCSATMVNKAKPPRALAEISVSKREKQDESPLELIPDESTMWGARYNSLATCPNSTRDFSLSAHLVSTPFQNKAPSSWNFEQDQENDHPRGFSGPEEGPFLRQPTKLSPIIEQSPPDGISETGAECSMRVQGFAEQGTIVGEGLALAQRSLATCSMTERAPAEEVSLSKSQIDAFKSNFDVSTSPEKAPTPAFDIPMSPECAPKPDWLVVKSPEVGVELDLDAFMSPCQGQRTDGFPLKTMDIPMSPEPSKCGSDVTMSPVHPSSRFRMDIPVSPAPEVRYGMDIPMSPDQGSELFSDPWDDELISSLLSKLPIPLTSQPNFITWQCKVPSIAPKMTIKMGEGSLRVDYVLGQGAFATVYQATDLTTSEKMILKVQKPANPWEFYINTQLNARLQPSVRHLFTNIHSAHFFQNGSVLLGELHNCGTLLNAVNLYKNLTDKVMPQPLVIYFTVCMLHMVEQLHSIHIVHADIKPDNFLLGDRFLENKSFDPDNLYHGLALIDLGQSIDMTLFPEGTSFTAKCMTSGFQCTEMRSGRPWNYQTDYFGIAGTVYCMIFGTYMQVTQEGGVWKTNAVFRRNPHSDLWTEFFHTLLNVPDCNSLPCLRSLRNRLSTVLQQNYSNKLPSMKTRLVIQLLESRSARR</sequence>
<evidence type="ECO:0000256" key="9">
    <source>
        <dbReference type="SAM" id="MobiDB-lite"/>
    </source>
</evidence>
<feature type="domain" description="Protein kinase" evidence="10">
    <location>
        <begin position="923"/>
        <end position="1218"/>
    </location>
</feature>
<feature type="region of interest" description="Disordered" evidence="9">
    <location>
        <begin position="398"/>
        <end position="434"/>
    </location>
</feature>